<evidence type="ECO:0000313" key="2">
    <source>
        <dbReference type="EMBL" id="KDQ55236.1"/>
    </source>
</evidence>
<reference evidence="3" key="1">
    <citation type="journal article" date="2014" name="Proc. Natl. Acad. Sci. U.S.A.">
        <title>Extensive sampling of basidiomycete genomes demonstrates inadequacy of the white-rot/brown-rot paradigm for wood decay fungi.</title>
        <authorList>
            <person name="Riley R."/>
            <person name="Salamov A.A."/>
            <person name="Brown D.W."/>
            <person name="Nagy L.G."/>
            <person name="Floudas D."/>
            <person name="Held B.W."/>
            <person name="Levasseur A."/>
            <person name="Lombard V."/>
            <person name="Morin E."/>
            <person name="Otillar R."/>
            <person name="Lindquist E.A."/>
            <person name="Sun H."/>
            <person name="LaButti K.M."/>
            <person name="Schmutz J."/>
            <person name="Jabbour D."/>
            <person name="Luo H."/>
            <person name="Baker S.E."/>
            <person name="Pisabarro A.G."/>
            <person name="Walton J.D."/>
            <person name="Blanchette R.A."/>
            <person name="Henrissat B."/>
            <person name="Martin F."/>
            <person name="Cullen D."/>
            <person name="Hibbett D.S."/>
            <person name="Grigoriev I.V."/>
        </authorList>
    </citation>
    <scope>NUCLEOTIDE SEQUENCE [LARGE SCALE GENOMIC DNA]</scope>
    <source>
        <strain evidence="3">MUCL 33604</strain>
    </source>
</reference>
<dbReference type="HOGENOM" id="CLU_877344_0_0_1"/>
<dbReference type="OrthoDB" id="3270863at2759"/>
<feature type="compositionally biased region" description="Low complexity" evidence="1">
    <location>
        <begin position="91"/>
        <end position="103"/>
    </location>
</feature>
<organism evidence="2 3">
    <name type="scientific">Jaapia argillacea MUCL 33604</name>
    <dbReference type="NCBI Taxonomy" id="933084"/>
    <lineage>
        <taxon>Eukaryota</taxon>
        <taxon>Fungi</taxon>
        <taxon>Dikarya</taxon>
        <taxon>Basidiomycota</taxon>
        <taxon>Agaricomycotina</taxon>
        <taxon>Agaricomycetes</taxon>
        <taxon>Agaricomycetidae</taxon>
        <taxon>Jaapiales</taxon>
        <taxon>Jaapiaceae</taxon>
        <taxon>Jaapia</taxon>
    </lineage>
</organism>
<dbReference type="AlphaFoldDB" id="A0A067PY20"/>
<dbReference type="Proteomes" id="UP000027265">
    <property type="component" value="Unassembled WGS sequence"/>
</dbReference>
<accession>A0A067PY20</accession>
<protein>
    <submittedName>
        <fullName evidence="2">Uncharacterized protein</fullName>
    </submittedName>
</protein>
<dbReference type="STRING" id="933084.A0A067PY20"/>
<keyword evidence="3" id="KW-1185">Reference proteome</keyword>
<feature type="compositionally biased region" description="Low complexity" evidence="1">
    <location>
        <begin position="55"/>
        <end position="84"/>
    </location>
</feature>
<name>A0A067PY20_9AGAM</name>
<feature type="region of interest" description="Disordered" evidence="1">
    <location>
        <begin position="41"/>
        <end position="163"/>
    </location>
</feature>
<gene>
    <name evidence="2" type="ORF">JAAARDRAFT_345578</name>
</gene>
<dbReference type="EMBL" id="KL197726">
    <property type="protein sequence ID" value="KDQ55236.1"/>
    <property type="molecule type" value="Genomic_DNA"/>
</dbReference>
<proteinExistence type="predicted"/>
<evidence type="ECO:0000313" key="3">
    <source>
        <dbReference type="Proteomes" id="UP000027265"/>
    </source>
</evidence>
<feature type="region of interest" description="Disordered" evidence="1">
    <location>
        <begin position="272"/>
        <end position="317"/>
    </location>
</feature>
<dbReference type="InParanoid" id="A0A067PY20"/>
<evidence type="ECO:0000256" key="1">
    <source>
        <dbReference type="SAM" id="MobiDB-lite"/>
    </source>
</evidence>
<feature type="compositionally biased region" description="Basic and acidic residues" evidence="1">
    <location>
        <begin position="308"/>
        <end position="317"/>
    </location>
</feature>
<sequence length="317" mass="35321">MNAAALRKLPRFQLQTLAKANEIKGNLKSEAIIKNLLELHPNGVPPASRRSLSVAPTKPSHPSPTKSASPRKPSPVHSTTTTPTKSPPPRKLSVLQRLLSPRRSSARHSPPRSAGKTPARTSGNLADTEGAAPRSPREPLIPRPDSPASTVSAAHTDSEHDFRSLRTYYSTPEVEASPIPEPAAQRIQNAVDILANIAKEDDALGERANALRVFADRLVERAMETRTRVILERRRRERAQVYMTYYEDVPHEWQQDEIYDFGEKSFRTGEVQPGVFRELESDEESDEPRRRDSNMIATVLNGQQPPEVETRPRGDCT</sequence>